<sequence>MKDNQQENPAEVDMWNVIMSFKDSFRALFRNVRNKLNATVEDIELGSLSITVRCSSLQILEGLWKDYISGHLTQVVQETLVTHEVLQILGLDELKLKVFISEEEYEKGI</sequence>
<dbReference type="Pfam" id="PF20694">
    <property type="entry name" value="TRADD-like_N"/>
    <property type="match status" value="1"/>
</dbReference>
<dbReference type="Proteomes" id="UP001159405">
    <property type="component" value="Unassembled WGS sequence"/>
</dbReference>
<evidence type="ECO:0000313" key="3">
    <source>
        <dbReference type="Proteomes" id="UP001159405"/>
    </source>
</evidence>
<proteinExistence type="predicted"/>
<dbReference type="EMBL" id="CALNXK010000131">
    <property type="protein sequence ID" value="CAH3164985.1"/>
    <property type="molecule type" value="Genomic_DNA"/>
</dbReference>
<feature type="domain" description="TRADD-like N-terminal" evidence="1">
    <location>
        <begin position="22"/>
        <end position="80"/>
    </location>
</feature>
<reference evidence="2 3" key="1">
    <citation type="submission" date="2022-05" db="EMBL/GenBank/DDBJ databases">
        <authorList>
            <consortium name="Genoscope - CEA"/>
            <person name="William W."/>
        </authorList>
    </citation>
    <scope>NUCLEOTIDE SEQUENCE [LARGE SCALE GENOMIC DNA]</scope>
</reference>
<name>A0ABN8QI22_9CNID</name>
<evidence type="ECO:0000313" key="2">
    <source>
        <dbReference type="EMBL" id="CAH3164985.1"/>
    </source>
</evidence>
<gene>
    <name evidence="2" type="ORF">PLOB_00006932</name>
</gene>
<keyword evidence="3" id="KW-1185">Reference proteome</keyword>
<dbReference type="InterPro" id="IPR049341">
    <property type="entry name" value="TRADD-like_N"/>
</dbReference>
<organism evidence="2 3">
    <name type="scientific">Porites lobata</name>
    <dbReference type="NCBI Taxonomy" id="104759"/>
    <lineage>
        <taxon>Eukaryota</taxon>
        <taxon>Metazoa</taxon>
        <taxon>Cnidaria</taxon>
        <taxon>Anthozoa</taxon>
        <taxon>Hexacorallia</taxon>
        <taxon>Scleractinia</taxon>
        <taxon>Fungiina</taxon>
        <taxon>Poritidae</taxon>
        <taxon>Porites</taxon>
    </lineage>
</organism>
<comment type="caution">
    <text evidence="2">The sequence shown here is derived from an EMBL/GenBank/DDBJ whole genome shotgun (WGS) entry which is preliminary data.</text>
</comment>
<protein>
    <recommendedName>
        <fullName evidence="1">TRADD-like N-terminal domain-containing protein</fullName>
    </recommendedName>
</protein>
<evidence type="ECO:0000259" key="1">
    <source>
        <dbReference type="Pfam" id="PF20694"/>
    </source>
</evidence>
<accession>A0ABN8QI22</accession>